<reference evidence="2" key="1">
    <citation type="submission" date="2015-07" db="EMBL/GenBank/DDBJ databases">
        <authorList>
            <person name="Rodrigo-Torres Lidia"/>
            <person name="Arahal R.David."/>
        </authorList>
    </citation>
    <scope>NUCLEOTIDE SEQUENCE [LARGE SCALE GENOMIC DNA]</scope>
    <source>
        <strain evidence="2">CECT 4801</strain>
    </source>
</reference>
<dbReference type="STRING" id="187304.B0E33_13635"/>
<name>A0A0M6Y902_9HYPH</name>
<evidence type="ECO:0000313" key="2">
    <source>
        <dbReference type="Proteomes" id="UP000048926"/>
    </source>
</evidence>
<dbReference type="EMBL" id="CXST01000003">
    <property type="protein sequence ID" value="CTQ46194.1"/>
    <property type="molecule type" value="Genomic_DNA"/>
</dbReference>
<dbReference type="InterPro" id="IPR011990">
    <property type="entry name" value="TPR-like_helical_dom_sf"/>
</dbReference>
<protein>
    <recommendedName>
        <fullName evidence="3">DUF924 domain-containing protein</fullName>
    </recommendedName>
</protein>
<dbReference type="Gene3D" id="1.20.58.320">
    <property type="entry name" value="TPR-like"/>
    <property type="match status" value="1"/>
</dbReference>
<dbReference type="RefSeq" id="WP_055660492.1">
    <property type="nucleotide sequence ID" value="NZ_CP087156.1"/>
</dbReference>
<dbReference type="Pfam" id="PF06041">
    <property type="entry name" value="DUF924"/>
    <property type="match status" value="1"/>
</dbReference>
<sequence>MTDQPITSLDVLDFWWNAGPAKWFAKDDKFDKLCRDRFLAAIEDAAEGKLDGWADTADGALALLILLDQFPRNVFRGSPKAFRADPKAVEVAEKALDRGFDRAFPKEARGFFYLPFEHAEDMAHQEKSVDLCRVLGDTELYHYALIHLDVIRRFGRFPHRNAVLGRQSTPEEIAYLESGGFSA</sequence>
<dbReference type="Proteomes" id="UP000048926">
    <property type="component" value="Unassembled WGS sequence"/>
</dbReference>
<dbReference type="InterPro" id="IPR010323">
    <property type="entry name" value="DUF924"/>
</dbReference>
<evidence type="ECO:0000313" key="1">
    <source>
        <dbReference type="EMBL" id="CTQ46194.1"/>
    </source>
</evidence>
<dbReference type="AlphaFoldDB" id="A0A0M6Y902"/>
<dbReference type="Gene3D" id="1.25.40.10">
    <property type="entry name" value="Tetratricopeptide repeat domain"/>
    <property type="match status" value="1"/>
</dbReference>
<evidence type="ECO:0008006" key="3">
    <source>
        <dbReference type="Google" id="ProtNLM"/>
    </source>
</evidence>
<accession>A0A0M6Y902</accession>
<proteinExistence type="predicted"/>
<keyword evidence="2" id="KW-1185">Reference proteome</keyword>
<gene>
    <name evidence="1" type="ORF">LAL4801_04651</name>
</gene>
<organism evidence="1 2">
    <name type="scientific">Roseibium aggregatum</name>
    <dbReference type="NCBI Taxonomy" id="187304"/>
    <lineage>
        <taxon>Bacteria</taxon>
        <taxon>Pseudomonadati</taxon>
        <taxon>Pseudomonadota</taxon>
        <taxon>Alphaproteobacteria</taxon>
        <taxon>Hyphomicrobiales</taxon>
        <taxon>Stappiaceae</taxon>
        <taxon>Roseibium</taxon>
    </lineage>
</organism>
<dbReference type="OrthoDB" id="7593450at2"/>
<dbReference type="SUPFAM" id="SSF48452">
    <property type="entry name" value="TPR-like"/>
    <property type="match status" value="1"/>
</dbReference>